<reference evidence="2" key="2">
    <citation type="journal article" date="2021" name="PeerJ">
        <title>Extensive microbial diversity within the chicken gut microbiome revealed by metagenomics and culture.</title>
        <authorList>
            <person name="Gilroy R."/>
            <person name="Ravi A."/>
            <person name="Getino M."/>
            <person name="Pursley I."/>
            <person name="Horton D.L."/>
            <person name="Alikhan N.F."/>
            <person name="Baker D."/>
            <person name="Gharbi K."/>
            <person name="Hall N."/>
            <person name="Watson M."/>
            <person name="Adriaenssens E.M."/>
            <person name="Foster-Nyarko E."/>
            <person name="Jarju S."/>
            <person name="Secka A."/>
            <person name="Antonio M."/>
            <person name="Oren A."/>
            <person name="Chaudhuri R.R."/>
            <person name="La Ragione R."/>
            <person name="Hildebrand F."/>
            <person name="Pallen M.J."/>
        </authorList>
    </citation>
    <scope>NUCLEOTIDE SEQUENCE</scope>
    <source>
        <strain evidence="2">E3-2379</strain>
    </source>
</reference>
<dbReference type="Proteomes" id="UP000823618">
    <property type="component" value="Unassembled WGS sequence"/>
</dbReference>
<evidence type="ECO:0000256" key="1">
    <source>
        <dbReference type="SAM" id="Coils"/>
    </source>
</evidence>
<sequence>MLFNESTWKKIGCFAGGVLFGTAGLKVLGSKDARAFYTKTLAAGLRAKDCVMTTTTKVQERAEDILAEAQAINAQRAQEEAELEECETVEE</sequence>
<comment type="caution">
    <text evidence="2">The sequence shown here is derived from an EMBL/GenBank/DDBJ whole genome shotgun (WGS) entry which is preliminary data.</text>
</comment>
<proteinExistence type="predicted"/>
<accession>A0A9D9HZL3</accession>
<reference evidence="2" key="1">
    <citation type="submission" date="2020-10" db="EMBL/GenBank/DDBJ databases">
        <authorList>
            <person name="Gilroy R."/>
        </authorList>
    </citation>
    <scope>NUCLEOTIDE SEQUENCE</scope>
    <source>
        <strain evidence="2">E3-2379</strain>
    </source>
</reference>
<dbReference type="EMBL" id="JADIML010000112">
    <property type="protein sequence ID" value="MBO8463072.1"/>
    <property type="molecule type" value="Genomic_DNA"/>
</dbReference>
<dbReference type="Pfam" id="PF19605">
    <property type="entry name" value="DUF6110"/>
    <property type="match status" value="1"/>
</dbReference>
<gene>
    <name evidence="2" type="ORF">IAC13_03990</name>
</gene>
<evidence type="ECO:0008006" key="4">
    <source>
        <dbReference type="Google" id="ProtNLM"/>
    </source>
</evidence>
<name>A0A9D9HZL3_9FIRM</name>
<dbReference type="InterPro" id="IPR046092">
    <property type="entry name" value="DUF6110"/>
</dbReference>
<organism evidence="2 3">
    <name type="scientific">Candidatus Scybalomonas excrementavium</name>
    <dbReference type="NCBI Taxonomy" id="2840943"/>
    <lineage>
        <taxon>Bacteria</taxon>
        <taxon>Bacillati</taxon>
        <taxon>Bacillota</taxon>
        <taxon>Clostridia</taxon>
        <taxon>Lachnospirales</taxon>
        <taxon>Lachnospiraceae</taxon>
        <taxon>Lachnospiraceae incertae sedis</taxon>
        <taxon>Candidatus Scybalomonas</taxon>
    </lineage>
</organism>
<keyword evidence="1" id="KW-0175">Coiled coil</keyword>
<evidence type="ECO:0000313" key="2">
    <source>
        <dbReference type="EMBL" id="MBO8463072.1"/>
    </source>
</evidence>
<protein>
    <recommendedName>
        <fullName evidence="4">DUF1490 domain-containing protein</fullName>
    </recommendedName>
</protein>
<evidence type="ECO:0000313" key="3">
    <source>
        <dbReference type="Proteomes" id="UP000823618"/>
    </source>
</evidence>
<feature type="coiled-coil region" evidence="1">
    <location>
        <begin position="62"/>
        <end position="89"/>
    </location>
</feature>
<dbReference type="AlphaFoldDB" id="A0A9D9HZL3"/>